<reference evidence="1 2" key="1">
    <citation type="submission" date="2017-07" db="EMBL/GenBank/DDBJ databases">
        <title>Complete genome sequence of Actinoalloteichus hoggarensis DSM 45943, type strain of Actinoalloteichus hoggarensis.</title>
        <authorList>
            <person name="Ruckert C."/>
            <person name="Nouioui I."/>
            <person name="Willmese J."/>
            <person name="van Wezel G."/>
            <person name="Klenk H.-P."/>
            <person name="Kalinowski J."/>
            <person name="Zotchev S.B."/>
        </authorList>
    </citation>
    <scope>NUCLEOTIDE SEQUENCE [LARGE SCALE GENOMIC DNA]</scope>
    <source>
        <strain evidence="1 2">DSM 45943</strain>
    </source>
</reference>
<organism evidence="1 2">
    <name type="scientific">Actinoalloteichus hoggarensis</name>
    <dbReference type="NCBI Taxonomy" id="1470176"/>
    <lineage>
        <taxon>Bacteria</taxon>
        <taxon>Bacillati</taxon>
        <taxon>Actinomycetota</taxon>
        <taxon>Actinomycetes</taxon>
        <taxon>Pseudonocardiales</taxon>
        <taxon>Pseudonocardiaceae</taxon>
        <taxon>Actinoalloteichus</taxon>
    </lineage>
</organism>
<accession>A0A221VWR5</accession>
<dbReference type="Proteomes" id="UP000204221">
    <property type="component" value="Chromosome"/>
</dbReference>
<protein>
    <submittedName>
        <fullName evidence="1">Uncharacterized protein</fullName>
    </submittedName>
</protein>
<dbReference type="AlphaFoldDB" id="A0A221VWR5"/>
<dbReference type="EMBL" id="CP022521">
    <property type="protein sequence ID" value="ASO17944.1"/>
    <property type="molecule type" value="Genomic_DNA"/>
</dbReference>
<evidence type="ECO:0000313" key="1">
    <source>
        <dbReference type="EMBL" id="ASO17944.1"/>
    </source>
</evidence>
<proteinExistence type="predicted"/>
<gene>
    <name evidence="1" type="ORF">AHOG_01390</name>
</gene>
<evidence type="ECO:0000313" key="2">
    <source>
        <dbReference type="Proteomes" id="UP000204221"/>
    </source>
</evidence>
<dbReference type="KEGG" id="ahg:AHOG_01390"/>
<keyword evidence="2" id="KW-1185">Reference proteome</keyword>
<name>A0A221VWR5_9PSEU</name>
<sequence>MSSPAVEVRVPRVSERVLPVLNLERLFYPVGVPQAQLSFFSAEARPPRIADLGGLLCAQGQTVGFGHGTAARISVITEQDWRVRELRLLCLARGIDVELARSDEGRPLLRTAFRTDLAGLAGRWLRGAMKSVPAGLELHGPALRVWVVAAGRPDGSGYLLGLDPHVPDTYGPIAQALARSGLPASLLGPRAGGPALRVTGRRRIARLAELVGPAPTGVGDVDEVLRSWPTA</sequence>